<gene>
    <name evidence="1" type="ORF">FRUB_08303</name>
</gene>
<reference evidence="2" key="1">
    <citation type="submission" date="2017-06" db="EMBL/GenBank/DDBJ databases">
        <title>Genome analysis of Fimbriiglobus ruber SP5, the first member of the order Planctomycetales with confirmed chitinolytic capability.</title>
        <authorList>
            <person name="Ravin N.V."/>
            <person name="Rakitin A.L."/>
            <person name="Ivanova A.A."/>
            <person name="Beletsky A.V."/>
            <person name="Kulichevskaya I.S."/>
            <person name="Mardanov A.V."/>
            <person name="Dedysh S.N."/>
        </authorList>
    </citation>
    <scope>NUCLEOTIDE SEQUENCE [LARGE SCALE GENOMIC DNA]</scope>
    <source>
        <strain evidence="2">SP5</strain>
    </source>
</reference>
<protein>
    <submittedName>
        <fullName evidence="1">Uncharacterized protein</fullName>
    </submittedName>
</protein>
<evidence type="ECO:0000313" key="2">
    <source>
        <dbReference type="Proteomes" id="UP000214646"/>
    </source>
</evidence>
<proteinExistence type="predicted"/>
<evidence type="ECO:0000313" key="1">
    <source>
        <dbReference type="EMBL" id="OWK35740.1"/>
    </source>
</evidence>
<sequence length="58" mass="6079">MLDELGHDQHGQEADARLWDQVGGDGGAANSGGRVACSHARQTYDGLAITRTKGISKV</sequence>
<accession>A0A225D2B3</accession>
<dbReference type="AlphaFoldDB" id="A0A225D2B3"/>
<comment type="caution">
    <text evidence="1">The sequence shown here is derived from an EMBL/GenBank/DDBJ whole genome shotgun (WGS) entry which is preliminary data.</text>
</comment>
<keyword evidence="2" id="KW-1185">Reference proteome</keyword>
<name>A0A225D2B3_9BACT</name>
<organism evidence="1 2">
    <name type="scientific">Fimbriiglobus ruber</name>
    <dbReference type="NCBI Taxonomy" id="1908690"/>
    <lineage>
        <taxon>Bacteria</taxon>
        <taxon>Pseudomonadati</taxon>
        <taxon>Planctomycetota</taxon>
        <taxon>Planctomycetia</taxon>
        <taxon>Gemmatales</taxon>
        <taxon>Gemmataceae</taxon>
        <taxon>Fimbriiglobus</taxon>
    </lineage>
</organism>
<dbReference type="EMBL" id="NIDE01000017">
    <property type="protein sequence ID" value="OWK35740.1"/>
    <property type="molecule type" value="Genomic_DNA"/>
</dbReference>
<dbReference type="Proteomes" id="UP000214646">
    <property type="component" value="Unassembled WGS sequence"/>
</dbReference>